<dbReference type="Proteomes" id="UP000236291">
    <property type="component" value="Unassembled WGS sequence"/>
</dbReference>
<accession>A0A2K3K849</accession>
<comment type="caution">
    <text evidence="1">The sequence shown here is derived from an EMBL/GenBank/DDBJ whole genome shotgun (WGS) entry which is preliminary data.</text>
</comment>
<feature type="non-terminal residue" evidence="1">
    <location>
        <position position="43"/>
    </location>
</feature>
<dbReference type="AlphaFoldDB" id="A0A2K3K849"/>
<reference evidence="1 2" key="2">
    <citation type="journal article" date="2017" name="Front. Plant Sci.">
        <title>Gene Classification and Mining of Molecular Markers Useful in Red Clover (Trifolium pratense) Breeding.</title>
        <authorList>
            <person name="Istvanek J."/>
            <person name="Dluhosova J."/>
            <person name="Dluhos P."/>
            <person name="Patkova L."/>
            <person name="Nedelnik J."/>
            <person name="Repkova J."/>
        </authorList>
    </citation>
    <scope>NUCLEOTIDE SEQUENCE [LARGE SCALE GENOMIC DNA]</scope>
    <source>
        <strain evidence="2">cv. Tatra</strain>
        <tissue evidence="1">Young leaves</tissue>
    </source>
</reference>
<dbReference type="EMBL" id="ASHM01087800">
    <property type="protein sequence ID" value="PNX62458.1"/>
    <property type="molecule type" value="Genomic_DNA"/>
</dbReference>
<organism evidence="1 2">
    <name type="scientific">Trifolium pratense</name>
    <name type="common">Red clover</name>
    <dbReference type="NCBI Taxonomy" id="57577"/>
    <lineage>
        <taxon>Eukaryota</taxon>
        <taxon>Viridiplantae</taxon>
        <taxon>Streptophyta</taxon>
        <taxon>Embryophyta</taxon>
        <taxon>Tracheophyta</taxon>
        <taxon>Spermatophyta</taxon>
        <taxon>Magnoliopsida</taxon>
        <taxon>eudicotyledons</taxon>
        <taxon>Gunneridae</taxon>
        <taxon>Pentapetalae</taxon>
        <taxon>rosids</taxon>
        <taxon>fabids</taxon>
        <taxon>Fabales</taxon>
        <taxon>Fabaceae</taxon>
        <taxon>Papilionoideae</taxon>
        <taxon>50 kb inversion clade</taxon>
        <taxon>NPAAA clade</taxon>
        <taxon>Hologalegina</taxon>
        <taxon>IRL clade</taxon>
        <taxon>Trifolieae</taxon>
        <taxon>Trifolium</taxon>
    </lineage>
</organism>
<name>A0A2K3K849_TRIPR</name>
<reference evidence="1 2" key="1">
    <citation type="journal article" date="2014" name="Am. J. Bot.">
        <title>Genome assembly and annotation for red clover (Trifolium pratense; Fabaceae).</title>
        <authorList>
            <person name="Istvanek J."/>
            <person name="Jaros M."/>
            <person name="Krenek A."/>
            <person name="Repkova J."/>
        </authorList>
    </citation>
    <scope>NUCLEOTIDE SEQUENCE [LARGE SCALE GENOMIC DNA]</scope>
    <source>
        <strain evidence="2">cv. Tatra</strain>
        <tissue evidence="1">Young leaves</tissue>
    </source>
</reference>
<evidence type="ECO:0000313" key="2">
    <source>
        <dbReference type="Proteomes" id="UP000236291"/>
    </source>
</evidence>
<protein>
    <submittedName>
        <fullName evidence="1">Uncharacterized protein</fullName>
    </submittedName>
</protein>
<gene>
    <name evidence="1" type="ORF">L195_g052994</name>
</gene>
<sequence length="43" mass="4435">MSGGYCSESEVVGMSPERKDCGIVGGDGECHVAEAESTTTCQH</sequence>
<evidence type="ECO:0000313" key="1">
    <source>
        <dbReference type="EMBL" id="PNX62458.1"/>
    </source>
</evidence>
<proteinExistence type="predicted"/>